<sequence length="88" mass="10066">MVKHYSLKLFGESSKLVSNVLEDIISLFLTIRGYAIARLERNKLHRAGTDSKQSLRQTLKGKTDGTNLIFYHLYLTNKKLAKNEISII</sequence>
<accession>A0ABQ9E947</accession>
<dbReference type="EMBL" id="JARBDR010000919">
    <property type="protein sequence ID" value="KAJ8300407.1"/>
    <property type="molecule type" value="Genomic_DNA"/>
</dbReference>
<proteinExistence type="predicted"/>
<evidence type="ECO:0000313" key="2">
    <source>
        <dbReference type="Proteomes" id="UP001217089"/>
    </source>
</evidence>
<keyword evidence="2" id="KW-1185">Reference proteome</keyword>
<evidence type="ECO:0000313" key="1">
    <source>
        <dbReference type="EMBL" id="KAJ8300407.1"/>
    </source>
</evidence>
<reference evidence="1 2" key="1">
    <citation type="submission" date="2022-12" db="EMBL/GenBank/DDBJ databases">
        <title>Chromosome-level genome of Tegillarca granosa.</title>
        <authorList>
            <person name="Kim J."/>
        </authorList>
    </citation>
    <scope>NUCLEOTIDE SEQUENCE [LARGE SCALE GENOMIC DNA]</scope>
    <source>
        <strain evidence="1">Teg-2019</strain>
        <tissue evidence="1">Adductor muscle</tissue>
    </source>
</reference>
<comment type="caution">
    <text evidence="1">The sequence shown here is derived from an EMBL/GenBank/DDBJ whole genome shotgun (WGS) entry which is preliminary data.</text>
</comment>
<protein>
    <submittedName>
        <fullName evidence="1">Uncharacterized protein</fullName>
    </submittedName>
</protein>
<name>A0ABQ9E947_TEGGR</name>
<dbReference type="Proteomes" id="UP001217089">
    <property type="component" value="Unassembled WGS sequence"/>
</dbReference>
<organism evidence="1 2">
    <name type="scientific">Tegillarca granosa</name>
    <name type="common">Malaysian cockle</name>
    <name type="synonym">Anadara granosa</name>
    <dbReference type="NCBI Taxonomy" id="220873"/>
    <lineage>
        <taxon>Eukaryota</taxon>
        <taxon>Metazoa</taxon>
        <taxon>Spiralia</taxon>
        <taxon>Lophotrochozoa</taxon>
        <taxon>Mollusca</taxon>
        <taxon>Bivalvia</taxon>
        <taxon>Autobranchia</taxon>
        <taxon>Pteriomorphia</taxon>
        <taxon>Arcoida</taxon>
        <taxon>Arcoidea</taxon>
        <taxon>Arcidae</taxon>
        <taxon>Tegillarca</taxon>
    </lineage>
</organism>
<gene>
    <name evidence="1" type="ORF">KUTeg_021926</name>
</gene>